<dbReference type="EMBL" id="VXRY01000365">
    <property type="protein sequence ID" value="MXY34241.1"/>
    <property type="molecule type" value="Genomic_DNA"/>
</dbReference>
<dbReference type="Gene3D" id="3.10.450.50">
    <property type="match status" value="1"/>
</dbReference>
<gene>
    <name evidence="2" type="ORF">F4Y60_09165</name>
</gene>
<sequence length="149" mass="17293">MDRDRLAAIEDRLAIRELRNRYCFYIDSEQWDIAAHMFVEDGEFEGIEVARGRDEIRDWFSRSVPETFAKAWHMCTNATTFLDGDKATGTTAFNFYCIDDGVAKFALGHYEDTLEKRDGEWFFRKRKVHFDVFVDWNEGFGAAIPAPGA</sequence>
<evidence type="ECO:0000313" key="2">
    <source>
        <dbReference type="EMBL" id="MXY34241.1"/>
    </source>
</evidence>
<name>A0A6B0Y0E2_9RHOB</name>
<accession>A0A6B0Y0E2</accession>
<evidence type="ECO:0000259" key="1">
    <source>
        <dbReference type="Pfam" id="PF13577"/>
    </source>
</evidence>
<proteinExistence type="predicted"/>
<feature type="domain" description="SnoaL-like" evidence="1">
    <location>
        <begin position="8"/>
        <end position="127"/>
    </location>
</feature>
<organism evidence="2">
    <name type="scientific">Boseongicola sp. SB0664_bin_43</name>
    <dbReference type="NCBI Taxonomy" id="2604844"/>
    <lineage>
        <taxon>Bacteria</taxon>
        <taxon>Pseudomonadati</taxon>
        <taxon>Pseudomonadota</taxon>
        <taxon>Alphaproteobacteria</taxon>
        <taxon>Rhodobacterales</taxon>
        <taxon>Paracoccaceae</taxon>
        <taxon>Boseongicola</taxon>
    </lineage>
</organism>
<reference evidence="2" key="1">
    <citation type="submission" date="2019-09" db="EMBL/GenBank/DDBJ databases">
        <title>Characterisation of the sponge microbiome using genome-centric metagenomics.</title>
        <authorList>
            <person name="Engelberts J.P."/>
            <person name="Robbins S.J."/>
            <person name="De Goeij J.M."/>
            <person name="Aranda M."/>
            <person name="Bell S.C."/>
            <person name="Webster N.S."/>
        </authorList>
    </citation>
    <scope>NUCLEOTIDE SEQUENCE</scope>
    <source>
        <strain evidence="2">SB0664_bin_43</strain>
    </source>
</reference>
<protein>
    <submittedName>
        <fullName evidence="2">Nuclear transport factor 2 family protein</fullName>
    </submittedName>
</protein>
<dbReference type="SUPFAM" id="SSF54427">
    <property type="entry name" value="NTF2-like"/>
    <property type="match status" value="1"/>
</dbReference>
<dbReference type="AlphaFoldDB" id="A0A6B0Y0E2"/>
<dbReference type="CDD" id="cd00531">
    <property type="entry name" value="NTF2_like"/>
    <property type="match status" value="1"/>
</dbReference>
<dbReference type="InterPro" id="IPR032710">
    <property type="entry name" value="NTF2-like_dom_sf"/>
</dbReference>
<dbReference type="InterPro" id="IPR037401">
    <property type="entry name" value="SnoaL-like"/>
</dbReference>
<dbReference type="Pfam" id="PF13577">
    <property type="entry name" value="SnoaL_4"/>
    <property type="match status" value="1"/>
</dbReference>
<comment type="caution">
    <text evidence="2">The sequence shown here is derived from an EMBL/GenBank/DDBJ whole genome shotgun (WGS) entry which is preliminary data.</text>
</comment>